<dbReference type="AlphaFoldDB" id="A0A316YJU9"/>
<proteinExistence type="predicted"/>
<dbReference type="GeneID" id="37045537"/>
<gene>
    <name evidence="1" type="ORF">FA10DRAFT_280488</name>
</gene>
<evidence type="ECO:0000313" key="2">
    <source>
        <dbReference type="Proteomes" id="UP000245768"/>
    </source>
</evidence>
<accession>A0A316YJU9</accession>
<dbReference type="Proteomes" id="UP000245768">
    <property type="component" value="Unassembled WGS sequence"/>
</dbReference>
<dbReference type="RefSeq" id="XP_025376687.1">
    <property type="nucleotide sequence ID" value="XM_025523621.1"/>
</dbReference>
<name>A0A316YJU9_9BASI</name>
<reference evidence="1 2" key="1">
    <citation type="journal article" date="2018" name="Mol. Biol. Evol.">
        <title>Broad Genomic Sampling Reveals a Smut Pathogenic Ancestry of the Fungal Clade Ustilaginomycotina.</title>
        <authorList>
            <person name="Kijpornyongpan T."/>
            <person name="Mondo S.J."/>
            <person name="Barry K."/>
            <person name="Sandor L."/>
            <person name="Lee J."/>
            <person name="Lipzen A."/>
            <person name="Pangilinan J."/>
            <person name="LaButti K."/>
            <person name="Hainaut M."/>
            <person name="Henrissat B."/>
            <person name="Grigoriev I.V."/>
            <person name="Spatafora J.W."/>
            <person name="Aime M.C."/>
        </authorList>
    </citation>
    <scope>NUCLEOTIDE SEQUENCE [LARGE SCALE GENOMIC DNA]</scope>
    <source>
        <strain evidence="1 2">MCA 4198</strain>
    </source>
</reference>
<sequence length="185" mass="21213">MEENSFVIFVLVRSMYGGGAALQNILLRKKSDDVASYSRRLILCLRAAAKYRASRMAEVAAKYMCYLWDLTWSQVPKTMRHDLVETWVLCRTNNDLFAFPPSPMVEMAVKKGANHFTFGILDLVDPDLCLRISLADYKTLSKLLYENMRSAEALRMMCSEFNYHAKGSQKLKVETSNKGQLLCRF</sequence>
<dbReference type="EMBL" id="KZ819637">
    <property type="protein sequence ID" value="PWN89489.1"/>
    <property type="molecule type" value="Genomic_DNA"/>
</dbReference>
<protein>
    <submittedName>
        <fullName evidence="1">Uncharacterized protein</fullName>
    </submittedName>
</protein>
<keyword evidence="2" id="KW-1185">Reference proteome</keyword>
<dbReference type="InParanoid" id="A0A316YJU9"/>
<organism evidence="1 2">
    <name type="scientific">Acaromyces ingoldii</name>
    <dbReference type="NCBI Taxonomy" id="215250"/>
    <lineage>
        <taxon>Eukaryota</taxon>
        <taxon>Fungi</taxon>
        <taxon>Dikarya</taxon>
        <taxon>Basidiomycota</taxon>
        <taxon>Ustilaginomycotina</taxon>
        <taxon>Exobasidiomycetes</taxon>
        <taxon>Exobasidiales</taxon>
        <taxon>Cryptobasidiaceae</taxon>
        <taxon>Acaromyces</taxon>
    </lineage>
</organism>
<evidence type="ECO:0000313" key="1">
    <source>
        <dbReference type="EMBL" id="PWN89489.1"/>
    </source>
</evidence>